<dbReference type="OrthoDB" id="2024038at2"/>
<organism evidence="3 4">
    <name type="scientific">Clostridium cellulovorans (strain ATCC 35296 / DSM 3052 / OCM 3 / 743B)</name>
    <dbReference type="NCBI Taxonomy" id="573061"/>
    <lineage>
        <taxon>Bacteria</taxon>
        <taxon>Bacillati</taxon>
        <taxon>Bacillota</taxon>
        <taxon>Clostridia</taxon>
        <taxon>Eubacteriales</taxon>
        <taxon>Clostridiaceae</taxon>
        <taxon>Clostridium</taxon>
    </lineage>
</organism>
<keyword evidence="2" id="KW-1133">Transmembrane helix</keyword>
<evidence type="ECO:0000313" key="4">
    <source>
        <dbReference type="Proteomes" id="UP000002730"/>
    </source>
</evidence>
<keyword evidence="1" id="KW-0175">Coiled coil</keyword>
<feature type="transmembrane region" description="Helical" evidence="2">
    <location>
        <begin position="188"/>
        <end position="209"/>
    </location>
</feature>
<feature type="transmembrane region" description="Helical" evidence="2">
    <location>
        <begin position="336"/>
        <end position="357"/>
    </location>
</feature>
<dbReference type="PANTHER" id="PTHR37305">
    <property type="entry name" value="INTEGRAL MEMBRANE PROTEIN-RELATED"/>
    <property type="match status" value="1"/>
</dbReference>
<feature type="transmembrane region" description="Helical" evidence="2">
    <location>
        <begin position="20"/>
        <end position="40"/>
    </location>
</feature>
<feature type="transmembrane region" description="Helical" evidence="2">
    <location>
        <begin position="236"/>
        <end position="260"/>
    </location>
</feature>
<dbReference type="RefSeq" id="WP_010073042.1">
    <property type="nucleotide sequence ID" value="NC_014393.1"/>
</dbReference>
<dbReference type="AlphaFoldDB" id="D9SMR3"/>
<dbReference type="PANTHER" id="PTHR37305:SF1">
    <property type="entry name" value="MEMBRANE PROTEIN"/>
    <property type="match status" value="1"/>
</dbReference>
<keyword evidence="2" id="KW-0812">Transmembrane</keyword>
<dbReference type="HOGENOM" id="CLU_050687_3_0_9"/>
<feature type="transmembrane region" description="Helical" evidence="2">
    <location>
        <begin position="308"/>
        <end position="329"/>
    </location>
</feature>
<dbReference type="KEGG" id="ccb:Clocel_0059"/>
<name>D9SMR3_CLOC7</name>
<gene>
    <name evidence="3" type="ordered locus">Clocel_0059</name>
</gene>
<evidence type="ECO:0000256" key="2">
    <source>
        <dbReference type="SAM" id="Phobius"/>
    </source>
</evidence>
<feature type="transmembrane region" description="Helical" evidence="2">
    <location>
        <begin position="389"/>
        <end position="410"/>
    </location>
</feature>
<evidence type="ECO:0000313" key="3">
    <source>
        <dbReference type="EMBL" id="ADL49848.1"/>
    </source>
</evidence>
<dbReference type="Pfam" id="PF12679">
    <property type="entry name" value="ABC2_membrane_2"/>
    <property type="match status" value="1"/>
</dbReference>
<dbReference type="eggNOG" id="COG1277">
    <property type="taxonomic scope" value="Bacteria"/>
</dbReference>
<dbReference type="GO" id="GO:0005886">
    <property type="term" value="C:plasma membrane"/>
    <property type="evidence" value="ECO:0007669"/>
    <property type="project" value="UniProtKB-SubCell"/>
</dbReference>
<feature type="coiled-coil region" evidence="1">
    <location>
        <begin position="53"/>
        <end position="143"/>
    </location>
</feature>
<accession>D9SMR3</accession>
<dbReference type="EMBL" id="CP002160">
    <property type="protein sequence ID" value="ADL49848.1"/>
    <property type="molecule type" value="Genomic_DNA"/>
</dbReference>
<proteinExistence type="predicted"/>
<sequence>MLALIKNEYRKLFRRTQTWVLIGLFLAVMCLGTVFAYYTYRIDQRNQKPETQKANIEQQISYLEENKKQFANNESKDNQVKEEYESNIDREIANLRNQIDYLNQVIEKGEENIDWKSNLKTEIDNQKKTIEEMEKNAETNEGTENFVYLNNDLNQQKADLEKLQYLYDNDIKPIKGSTFDGYSVINKIFTVLGGIILTLGVIIFSSDIVSGEMNPATVKFLLVQPTTRRKILLSKFITIVTAAIGLIVGIQILFFLGIGITNGFGNGNYPVIVGAKFEVLKTILLSDGSHPIAIIENSMHIISTSQYFIQYIGFEILFILAGSAFGFMLSTICKSATLSTVIGIIISIASPIFFQVVKGLKKFVHLLFVAYNDPSMILSGMSAQYYNNIHYNGITGIIVLIVTAVICYIVSDIIFTRKDFAA</sequence>
<dbReference type="GO" id="GO:0140359">
    <property type="term" value="F:ABC-type transporter activity"/>
    <property type="evidence" value="ECO:0007669"/>
    <property type="project" value="InterPro"/>
</dbReference>
<keyword evidence="4" id="KW-1185">Reference proteome</keyword>
<keyword evidence="2" id="KW-0472">Membrane</keyword>
<evidence type="ECO:0000256" key="1">
    <source>
        <dbReference type="SAM" id="Coils"/>
    </source>
</evidence>
<dbReference type="Proteomes" id="UP000002730">
    <property type="component" value="Chromosome"/>
</dbReference>
<protein>
    <submittedName>
        <fullName evidence="3">Putative ABC transporter, permease protein</fullName>
    </submittedName>
</protein>
<dbReference type="STRING" id="573061.Clocel_0059"/>
<reference evidence="3 4" key="1">
    <citation type="submission" date="2010-08" db="EMBL/GenBank/DDBJ databases">
        <title>Complete sequence of Clostridium cellulovorans 743B.</title>
        <authorList>
            <consortium name="US DOE Joint Genome Institute"/>
            <person name="Lucas S."/>
            <person name="Copeland A."/>
            <person name="Lapidus A."/>
            <person name="Cheng J.-F."/>
            <person name="Bruce D."/>
            <person name="Goodwin L."/>
            <person name="Pitluck S."/>
            <person name="Chertkov O."/>
            <person name="Detter J.C."/>
            <person name="Han C."/>
            <person name="Tapia R."/>
            <person name="Land M."/>
            <person name="Hauser L."/>
            <person name="Chang Y.-J."/>
            <person name="Jeffries C."/>
            <person name="Kyrpides N."/>
            <person name="Ivanova N."/>
            <person name="Mikhailova N."/>
            <person name="Hemme C.L."/>
            <person name="Woyke T."/>
        </authorList>
    </citation>
    <scope>NUCLEOTIDE SEQUENCE [LARGE SCALE GENOMIC DNA]</scope>
    <source>
        <strain evidence="4">ATCC 35296 / DSM 3052 / OCM 3 / 743B</strain>
    </source>
</reference>